<dbReference type="Gene3D" id="3.40.50.150">
    <property type="entry name" value="Vaccinia Virus protein VP39"/>
    <property type="match status" value="1"/>
</dbReference>
<dbReference type="EnsemblMetazoa" id="G31915.4">
    <property type="protein sequence ID" value="G31915.4:cds"/>
    <property type="gene ID" value="G31915"/>
</dbReference>
<proteinExistence type="predicted"/>
<evidence type="ECO:0000313" key="4">
    <source>
        <dbReference type="Proteomes" id="UP000005408"/>
    </source>
</evidence>
<feature type="domain" description="S-adenosylmethionine-dependent methyltransferase Rv2258c-like winged HTH" evidence="2">
    <location>
        <begin position="20"/>
        <end position="85"/>
    </location>
</feature>
<protein>
    <recommendedName>
        <fullName evidence="5">Methyltransferase domain-containing protein</fullName>
    </recommendedName>
</protein>
<keyword evidence="4" id="KW-1185">Reference proteome</keyword>
<dbReference type="EnsemblMetazoa" id="G31915.6">
    <property type="protein sequence ID" value="G31915.6:cds"/>
    <property type="gene ID" value="G31915"/>
</dbReference>
<dbReference type="SUPFAM" id="SSF46785">
    <property type="entry name" value="Winged helix' DNA-binding domain"/>
    <property type="match status" value="1"/>
</dbReference>
<evidence type="ECO:0000313" key="3">
    <source>
        <dbReference type="EnsemblMetazoa" id="G31915.9:cds"/>
    </source>
</evidence>
<dbReference type="InterPro" id="IPR025714">
    <property type="entry name" value="Methyltranfer_dom"/>
</dbReference>
<reference evidence="3" key="1">
    <citation type="submission" date="2022-08" db="UniProtKB">
        <authorList>
            <consortium name="EnsemblMetazoa"/>
        </authorList>
    </citation>
    <scope>IDENTIFICATION</scope>
    <source>
        <strain evidence="3">05x7-T-G4-1.051#20</strain>
    </source>
</reference>
<feature type="domain" description="Methyltransferase" evidence="1">
    <location>
        <begin position="160"/>
        <end position="265"/>
    </location>
</feature>
<dbReference type="OMA" id="MLETANF"/>
<dbReference type="Pfam" id="PF21320">
    <property type="entry name" value="WHD_Rv2258c"/>
    <property type="match status" value="1"/>
</dbReference>
<dbReference type="GeneID" id="105341124"/>
<dbReference type="EnsemblMetazoa" id="G31915.10">
    <property type="protein sequence ID" value="G31915.10:cds"/>
    <property type="gene ID" value="G31915"/>
</dbReference>
<dbReference type="Proteomes" id="UP000005408">
    <property type="component" value="Unassembled WGS sequence"/>
</dbReference>
<dbReference type="EnsemblMetazoa" id="G31915.5">
    <property type="protein sequence ID" value="G31915.5:cds"/>
    <property type="gene ID" value="G31915"/>
</dbReference>
<sequence>MASSTTPRALDQLVRDGLSSLVFAFGYQTGIVDAFINVRQPCTAEELSQKAGKKLRYIQEWLGCLVAAGIVTINEEGKYSLPFETNQLKLWGHISTVIPILSQIFPQLQNAVSHEGPEGFWYSEPFLSWINTSHSQEDLDQWSKQFLAPVLKLKPGCKFTILDFGCGYGRHTRAMAKQYPDSKIYAFDMDQVSISYANKVLSKDGPKNIEYLCKRGGQLPDDWSEKFDFIIINDVLHDSFEVDAILEEIKRVIKPDGFAVAFDPAVSSYHRNLINDKEAQLHLPFSLFTCLPTSSINSSKEGLGIGWGYERRKQKIEDHGFRVVQVGDKDIDTIQEGIVFQKL</sequence>
<organism evidence="3 4">
    <name type="scientific">Magallana gigas</name>
    <name type="common">Pacific oyster</name>
    <name type="synonym">Crassostrea gigas</name>
    <dbReference type="NCBI Taxonomy" id="29159"/>
    <lineage>
        <taxon>Eukaryota</taxon>
        <taxon>Metazoa</taxon>
        <taxon>Spiralia</taxon>
        <taxon>Lophotrochozoa</taxon>
        <taxon>Mollusca</taxon>
        <taxon>Bivalvia</taxon>
        <taxon>Autobranchia</taxon>
        <taxon>Pteriomorphia</taxon>
        <taxon>Ostreida</taxon>
        <taxon>Ostreoidea</taxon>
        <taxon>Ostreidae</taxon>
        <taxon>Magallana</taxon>
    </lineage>
</organism>
<evidence type="ECO:0000259" key="2">
    <source>
        <dbReference type="Pfam" id="PF21320"/>
    </source>
</evidence>
<dbReference type="OrthoDB" id="506498at2759"/>
<dbReference type="EnsemblMetazoa" id="G31915.3">
    <property type="protein sequence ID" value="G31915.3:cds"/>
    <property type="gene ID" value="G31915"/>
</dbReference>
<name>A0A8W8MAS4_MAGGI</name>
<dbReference type="EnsemblMetazoa" id="G31915.1">
    <property type="protein sequence ID" value="G31915.1:cds"/>
    <property type="gene ID" value="G31915"/>
</dbReference>
<dbReference type="InterPro" id="IPR053173">
    <property type="entry name" value="SAM-binding_MTase"/>
</dbReference>
<dbReference type="KEGG" id="crg:105341124"/>
<dbReference type="EnsemblMetazoa" id="G31915.2">
    <property type="protein sequence ID" value="G31915.2:cds"/>
    <property type="gene ID" value="G31915"/>
</dbReference>
<dbReference type="CDD" id="cd02440">
    <property type="entry name" value="AdoMet_MTases"/>
    <property type="match status" value="1"/>
</dbReference>
<evidence type="ECO:0000259" key="1">
    <source>
        <dbReference type="Pfam" id="PF13847"/>
    </source>
</evidence>
<evidence type="ECO:0008006" key="5">
    <source>
        <dbReference type="Google" id="ProtNLM"/>
    </source>
</evidence>
<dbReference type="RefSeq" id="XP_019928073.2">
    <property type="nucleotide sequence ID" value="XM_020072514.3"/>
</dbReference>
<accession>A0A8W8MAS4</accession>
<dbReference type="AlphaFoldDB" id="A0A8W8MAS4"/>
<dbReference type="PANTHER" id="PTHR45128">
    <property type="entry name" value="METHYLTRANSFERASE TYPE 11"/>
    <property type="match status" value="1"/>
</dbReference>
<dbReference type="InterPro" id="IPR036390">
    <property type="entry name" value="WH_DNA-bd_sf"/>
</dbReference>
<dbReference type="SUPFAM" id="SSF53335">
    <property type="entry name" value="S-adenosyl-L-methionine-dependent methyltransferases"/>
    <property type="match status" value="1"/>
</dbReference>
<dbReference type="InterPro" id="IPR048711">
    <property type="entry name" value="WHD_Rv2258c"/>
</dbReference>
<dbReference type="PANTHER" id="PTHR45128:SF1">
    <property type="entry name" value="S-ADENOSYLMETHIONINE-DEPENDENT METHYLTRANSFERASE RV2258C"/>
    <property type="match status" value="1"/>
</dbReference>
<dbReference type="InterPro" id="IPR029063">
    <property type="entry name" value="SAM-dependent_MTases_sf"/>
</dbReference>
<dbReference type="Pfam" id="PF13847">
    <property type="entry name" value="Methyltransf_31"/>
    <property type="match status" value="1"/>
</dbReference>
<dbReference type="EnsemblMetazoa" id="G31915.9">
    <property type="protein sequence ID" value="G31915.9:cds"/>
    <property type="gene ID" value="G31915"/>
</dbReference>